<dbReference type="InterPro" id="IPR021255">
    <property type="entry name" value="DUF2807"/>
</dbReference>
<organism evidence="3 4">
    <name type="scientific">Lutibacter flavus</name>
    <dbReference type="NCBI Taxonomy" id="691689"/>
    <lineage>
        <taxon>Bacteria</taxon>
        <taxon>Pseudomonadati</taxon>
        <taxon>Bacteroidota</taxon>
        <taxon>Flavobacteriia</taxon>
        <taxon>Flavobacteriales</taxon>
        <taxon>Flavobacteriaceae</taxon>
        <taxon>Lutibacter</taxon>
    </lineage>
</organism>
<reference evidence="4" key="1">
    <citation type="submission" date="2017-06" db="EMBL/GenBank/DDBJ databases">
        <authorList>
            <person name="Varghese N."/>
            <person name="Submissions S."/>
        </authorList>
    </citation>
    <scope>NUCLEOTIDE SEQUENCE [LARGE SCALE GENOMIC DNA]</scope>
    <source>
        <strain evidence="4">DSM 27993</strain>
    </source>
</reference>
<sequence length="283" mass="31885">MKNSYKIAFLFTLFITSVITAQEKLKGNKEVTTENRNISEFNKLEIIDDVDVLLVYNDNQSVSVETDSNLQNSIITEINKGTLSIKIKDKILKKKELVVHIKVNKNLKEIYSYNKSNIKSKNLLPIDTLTINAFDNSDISLKLNSKLLKINSKKTSNLKFEILCDNIFIRAEESSTIKGTIDSKEAVFNLIDRAIVSIDGSSNIFEVETLGNSSLKGKDFFAKDVIINASNSSDAYINATDTIDIYAKNSTEVYLYSNPKITLSEFFDKATLSKKELDKKSLF</sequence>
<gene>
    <name evidence="3" type="ORF">SAMN04488111_3018</name>
</gene>
<feature type="chain" id="PRO_5013348581" description="Putative auto-transporter adhesin head GIN domain-containing protein" evidence="1">
    <location>
        <begin position="22"/>
        <end position="283"/>
    </location>
</feature>
<dbReference type="RefSeq" id="WP_089379272.1">
    <property type="nucleotide sequence ID" value="NZ_FZNX01000005.1"/>
</dbReference>
<keyword evidence="1" id="KW-0732">Signal</keyword>
<proteinExistence type="predicted"/>
<feature type="domain" description="Putative auto-transporter adhesin head GIN" evidence="2">
    <location>
        <begin position="40"/>
        <end position="159"/>
    </location>
</feature>
<protein>
    <recommendedName>
        <fullName evidence="2">Putative auto-transporter adhesin head GIN domain-containing protein</fullName>
    </recommendedName>
</protein>
<keyword evidence="4" id="KW-1185">Reference proteome</keyword>
<accession>A0A238Z329</accession>
<dbReference type="OrthoDB" id="1419485at2"/>
<dbReference type="AlphaFoldDB" id="A0A238Z329"/>
<feature type="signal peptide" evidence="1">
    <location>
        <begin position="1"/>
        <end position="21"/>
    </location>
</feature>
<dbReference type="Pfam" id="PF10988">
    <property type="entry name" value="DUF2807"/>
    <property type="match status" value="1"/>
</dbReference>
<evidence type="ECO:0000256" key="1">
    <source>
        <dbReference type="SAM" id="SignalP"/>
    </source>
</evidence>
<dbReference type="Gene3D" id="2.160.20.120">
    <property type="match status" value="1"/>
</dbReference>
<evidence type="ECO:0000259" key="2">
    <source>
        <dbReference type="Pfam" id="PF10988"/>
    </source>
</evidence>
<name>A0A238Z329_9FLAO</name>
<evidence type="ECO:0000313" key="3">
    <source>
        <dbReference type="EMBL" id="SNR77358.1"/>
    </source>
</evidence>
<evidence type="ECO:0000313" key="4">
    <source>
        <dbReference type="Proteomes" id="UP000198412"/>
    </source>
</evidence>
<dbReference type="Proteomes" id="UP000198412">
    <property type="component" value="Unassembled WGS sequence"/>
</dbReference>
<dbReference type="EMBL" id="FZNX01000005">
    <property type="protein sequence ID" value="SNR77358.1"/>
    <property type="molecule type" value="Genomic_DNA"/>
</dbReference>